<evidence type="ECO:0000313" key="1">
    <source>
        <dbReference type="EMBL" id="AJB41945.1"/>
    </source>
</evidence>
<accession>A0A3G1A725</accession>
<dbReference type="EMBL" id="CP007493">
    <property type="protein sequence ID" value="AJB41945.1"/>
    <property type="molecule type" value="Genomic_DNA"/>
</dbReference>
<protein>
    <submittedName>
        <fullName evidence="1">Uncharacterized protein</fullName>
    </submittedName>
</protein>
<dbReference type="STRING" id="697581.TCARB_0895"/>
<gene>
    <name evidence="1" type="ORF">TCARB_0895</name>
</gene>
<dbReference type="AlphaFoldDB" id="A0A3G1A725"/>
<organism evidence="1 2">
    <name type="scientific">Thermofilum adornatum 1505</name>
    <dbReference type="NCBI Taxonomy" id="697581"/>
    <lineage>
        <taxon>Archaea</taxon>
        <taxon>Thermoproteota</taxon>
        <taxon>Thermoprotei</taxon>
        <taxon>Thermofilales</taxon>
        <taxon>Thermofilaceae</taxon>
        <taxon>Thermofilum</taxon>
    </lineage>
</organism>
<sequence>MYPSAITRKPSISRTWDRRATEWFRKKKKKLGLGVKIIVKNRKKRPNSPRPRIVKPVKKYRKRLFPEIL</sequence>
<evidence type="ECO:0000313" key="2">
    <source>
        <dbReference type="Proteomes" id="UP000266720"/>
    </source>
</evidence>
<name>A0A3G1A725_9CREN</name>
<dbReference type="Proteomes" id="UP000266720">
    <property type="component" value="Chromosome"/>
</dbReference>
<reference evidence="2" key="1">
    <citation type="book" date="2010" name="EXTREMOPHILES" publisher="0:0-0">
        <title>Complete genome sequences of ten hyperthermophilic archaea reveal their metabolic capabilities and possible ecological roles.</title>
        <editorList>
            <person name="?"/>
        </editorList>
        <authorList>
            <person name="Ravin N.V."/>
            <person name="Mardanov A.V."/>
            <person name="Bonch-Osmolovskaya E.A."/>
            <person name="Skryabin K.G."/>
        </authorList>
    </citation>
    <scope>NUCLEOTIDE SEQUENCE [LARGE SCALE GENOMIC DNA]</scope>
    <source>
        <strain evidence="2">1505</strain>
    </source>
</reference>
<proteinExistence type="predicted"/>
<dbReference type="KEGG" id="tcb:TCARB_0895"/>